<dbReference type="SUPFAM" id="SSF49764">
    <property type="entry name" value="HSP20-like chaperones"/>
    <property type="match status" value="1"/>
</dbReference>
<feature type="domain" description="SHSP" evidence="3">
    <location>
        <begin position="48"/>
        <end position="161"/>
    </location>
</feature>
<reference evidence="4" key="1">
    <citation type="submission" date="2022-11" db="EMBL/GenBank/DDBJ databases">
        <title>Biodiversity and phylogenetic relationships of bacteria.</title>
        <authorList>
            <person name="Machado R.A.R."/>
            <person name="Bhat A."/>
            <person name="Loulou A."/>
            <person name="Kallel S."/>
        </authorList>
    </citation>
    <scope>NUCLEOTIDE SEQUENCE</scope>
    <source>
        <strain evidence="4">K-TC2</strain>
    </source>
</reference>
<dbReference type="AlphaFoldDB" id="A0A9X3IIN9"/>
<proteinExistence type="inferred from homology"/>
<dbReference type="EMBL" id="JAPKNK010000001">
    <property type="protein sequence ID" value="MCX5567588.1"/>
    <property type="molecule type" value="Genomic_DNA"/>
</dbReference>
<dbReference type="PROSITE" id="PS01031">
    <property type="entry name" value="SHSP"/>
    <property type="match status" value="1"/>
</dbReference>
<accession>A0A9X3IIN9</accession>
<dbReference type="InterPro" id="IPR002068">
    <property type="entry name" value="A-crystallin/Hsp20_dom"/>
</dbReference>
<gene>
    <name evidence="4" type="ORF">OSH07_00115</name>
</gene>
<evidence type="ECO:0000313" key="4">
    <source>
        <dbReference type="EMBL" id="MCX5567588.1"/>
    </source>
</evidence>
<name>A0A9X3IIN9_9HYPH</name>
<dbReference type="CDD" id="cd06464">
    <property type="entry name" value="ACD_sHsps-like"/>
    <property type="match status" value="1"/>
</dbReference>
<sequence>MARHPLVPFGGSQLAGSDPFFSLQRGMNRLFEDVFRGGGLPTAGAEGQEAGMLMPQINVSETDSEIRITAELPGVAEKDVDVTLDDDMLTIRGEKRLEQKEDKENYHFVERSFGRFMRSVRLPQSVNRDQVRANVENGVLTIVLPKNAAQEKTRHIPVMGAEPKGSGTGTSH</sequence>
<dbReference type="PANTHER" id="PTHR11527">
    <property type="entry name" value="HEAT-SHOCK PROTEIN 20 FAMILY MEMBER"/>
    <property type="match status" value="1"/>
</dbReference>
<evidence type="ECO:0000313" key="5">
    <source>
        <dbReference type="Proteomes" id="UP001144805"/>
    </source>
</evidence>
<evidence type="ECO:0000256" key="2">
    <source>
        <dbReference type="RuleBase" id="RU003616"/>
    </source>
</evidence>
<protein>
    <submittedName>
        <fullName evidence="4">Hsp20/alpha crystallin family protein</fullName>
    </submittedName>
</protein>
<dbReference type="Pfam" id="PF00011">
    <property type="entry name" value="HSP20"/>
    <property type="match status" value="1"/>
</dbReference>
<dbReference type="Proteomes" id="UP001144805">
    <property type="component" value="Unassembled WGS sequence"/>
</dbReference>
<comment type="similarity">
    <text evidence="1 2">Belongs to the small heat shock protein (HSP20) family.</text>
</comment>
<organism evidence="4 5">
    <name type="scientific">Kaistia nematophila</name>
    <dbReference type="NCBI Taxonomy" id="2994654"/>
    <lineage>
        <taxon>Bacteria</taxon>
        <taxon>Pseudomonadati</taxon>
        <taxon>Pseudomonadota</taxon>
        <taxon>Alphaproteobacteria</taxon>
        <taxon>Hyphomicrobiales</taxon>
        <taxon>Kaistiaceae</taxon>
        <taxon>Kaistia</taxon>
    </lineage>
</organism>
<keyword evidence="5" id="KW-1185">Reference proteome</keyword>
<dbReference type="InterPro" id="IPR031107">
    <property type="entry name" value="Small_HSP"/>
</dbReference>
<dbReference type="Gene3D" id="2.60.40.790">
    <property type="match status" value="1"/>
</dbReference>
<comment type="caution">
    <text evidence="4">The sequence shown here is derived from an EMBL/GenBank/DDBJ whole genome shotgun (WGS) entry which is preliminary data.</text>
</comment>
<dbReference type="RefSeq" id="WP_266336579.1">
    <property type="nucleotide sequence ID" value="NZ_JAPKNK010000001.1"/>
</dbReference>
<evidence type="ECO:0000259" key="3">
    <source>
        <dbReference type="PROSITE" id="PS01031"/>
    </source>
</evidence>
<evidence type="ECO:0000256" key="1">
    <source>
        <dbReference type="PROSITE-ProRule" id="PRU00285"/>
    </source>
</evidence>
<dbReference type="InterPro" id="IPR008978">
    <property type="entry name" value="HSP20-like_chaperone"/>
</dbReference>